<comment type="caution">
    <text evidence="8">The sequence shown here is derived from an EMBL/GenBank/DDBJ whole genome shotgun (WGS) entry which is preliminary data.</text>
</comment>
<keyword evidence="4" id="KW-0274">FAD</keyword>
<protein>
    <submittedName>
        <fullName evidence="8">Acyl-CoA dehydrogenase</fullName>
    </submittedName>
</protein>
<dbReference type="InterPro" id="IPR009100">
    <property type="entry name" value="AcylCoA_DH/oxidase_NM_dom_sf"/>
</dbReference>
<dbReference type="RefSeq" id="WP_279245521.1">
    <property type="nucleotide sequence ID" value="NZ_SHNN01000002.1"/>
</dbReference>
<dbReference type="InterPro" id="IPR046373">
    <property type="entry name" value="Acyl-CoA_Oxase/DH_mid-dom_sf"/>
</dbReference>
<dbReference type="PANTHER" id="PTHR43884:SF20">
    <property type="entry name" value="ACYL-COA DEHYDROGENASE FADE28"/>
    <property type="match status" value="1"/>
</dbReference>
<dbReference type="Proteomes" id="UP001143362">
    <property type="component" value="Unassembled WGS sequence"/>
</dbReference>
<dbReference type="InterPro" id="IPR037069">
    <property type="entry name" value="AcylCoA_DH/ox_N_sf"/>
</dbReference>
<dbReference type="SUPFAM" id="SSF47203">
    <property type="entry name" value="Acyl-CoA dehydrogenase C-terminal domain-like"/>
    <property type="match status" value="1"/>
</dbReference>
<evidence type="ECO:0000313" key="8">
    <source>
        <dbReference type="EMBL" id="MCX2981523.1"/>
    </source>
</evidence>
<dbReference type="Gene3D" id="1.10.540.10">
    <property type="entry name" value="Acyl-CoA dehydrogenase/oxidase, N-terminal domain"/>
    <property type="match status" value="1"/>
</dbReference>
<comment type="similarity">
    <text evidence="2">Belongs to the acyl-CoA dehydrogenase family.</text>
</comment>
<evidence type="ECO:0000259" key="7">
    <source>
        <dbReference type="Pfam" id="PF02771"/>
    </source>
</evidence>
<proteinExistence type="inferred from homology"/>
<dbReference type="InterPro" id="IPR013786">
    <property type="entry name" value="AcylCoA_DH/ox_N"/>
</dbReference>
<keyword evidence="5" id="KW-0560">Oxidoreductase</keyword>
<reference evidence="8" key="1">
    <citation type="submission" date="2019-02" db="EMBL/GenBank/DDBJ databases">
        <authorList>
            <person name="Li S.-H."/>
        </authorList>
    </citation>
    <scope>NUCLEOTIDE SEQUENCE</scope>
    <source>
        <strain evidence="8">IMCC14734</strain>
    </source>
</reference>
<evidence type="ECO:0000313" key="9">
    <source>
        <dbReference type="Proteomes" id="UP001143362"/>
    </source>
</evidence>
<evidence type="ECO:0000256" key="2">
    <source>
        <dbReference type="ARBA" id="ARBA00009347"/>
    </source>
</evidence>
<keyword evidence="3" id="KW-0285">Flavoprotein</keyword>
<dbReference type="InterPro" id="IPR009075">
    <property type="entry name" value="AcylCo_DH/oxidase_C"/>
</dbReference>
<evidence type="ECO:0000256" key="4">
    <source>
        <dbReference type="ARBA" id="ARBA00022827"/>
    </source>
</evidence>
<dbReference type="Gene3D" id="2.40.110.10">
    <property type="entry name" value="Butyryl-CoA Dehydrogenase, subunit A, domain 2"/>
    <property type="match status" value="1"/>
</dbReference>
<dbReference type="Pfam" id="PF00441">
    <property type="entry name" value="Acyl-CoA_dh_1"/>
    <property type="match status" value="1"/>
</dbReference>
<evidence type="ECO:0000256" key="1">
    <source>
        <dbReference type="ARBA" id="ARBA00001974"/>
    </source>
</evidence>
<feature type="domain" description="Acyl-CoA dehydrogenase/oxidase C-terminal" evidence="6">
    <location>
        <begin position="238"/>
        <end position="368"/>
    </location>
</feature>
<accession>A0ABT3TGT3</accession>
<comment type="cofactor">
    <cofactor evidence="1">
        <name>FAD</name>
        <dbReference type="ChEBI" id="CHEBI:57692"/>
    </cofactor>
</comment>
<evidence type="ECO:0000256" key="3">
    <source>
        <dbReference type="ARBA" id="ARBA00022630"/>
    </source>
</evidence>
<dbReference type="SUPFAM" id="SSF56645">
    <property type="entry name" value="Acyl-CoA dehydrogenase NM domain-like"/>
    <property type="match status" value="1"/>
</dbReference>
<dbReference type="Pfam" id="PF02771">
    <property type="entry name" value="Acyl-CoA_dh_N"/>
    <property type="match status" value="1"/>
</dbReference>
<keyword evidence="9" id="KW-1185">Reference proteome</keyword>
<evidence type="ECO:0000259" key="6">
    <source>
        <dbReference type="Pfam" id="PF00441"/>
    </source>
</evidence>
<dbReference type="InterPro" id="IPR036250">
    <property type="entry name" value="AcylCo_DH-like_C"/>
</dbReference>
<dbReference type="PANTHER" id="PTHR43884">
    <property type="entry name" value="ACYL-COA DEHYDROGENASE"/>
    <property type="match status" value="1"/>
</dbReference>
<sequence length="377" mass="40636">MAQPTNFGFGEEQVMLRDSARKFFQDSLPVDKLHALVAADPDPHRPLVTQWAPELWQQMVDLGWTMLAVPERVGGMDLGAVAVAALCEESGRAAFPSPLLATANVSYILAAANSTAADAALEAIAGGAAATYAGIDSRGSWEYADTDVEVRDGKLSGTAYYVQDAQKVSQFLVKARNGAAVELYWVAADATGIALEIDAIVDLTRDQARVCFDGVTAELVATDAGAALHQAMPALWTMVAADMVGAAEWQLQTTVEYARVRKQFDRELGFFQAVKHPLVNVMLEIDQTKSLVYNAACALDSEPEAAARTAHMAKASASDMAAYASSRSVQFHGGIGFTWECYIHLYFKRQMHNQMLWGDAAYHRAKLADLVIGPVAA</sequence>
<dbReference type="Gene3D" id="1.20.140.10">
    <property type="entry name" value="Butyryl-CoA Dehydrogenase, subunit A, domain 3"/>
    <property type="match status" value="1"/>
</dbReference>
<organism evidence="8 9">
    <name type="scientific">Candidatus Litorirhabdus singularis</name>
    <dbReference type="NCBI Taxonomy" id="2518993"/>
    <lineage>
        <taxon>Bacteria</taxon>
        <taxon>Pseudomonadati</taxon>
        <taxon>Pseudomonadota</taxon>
        <taxon>Gammaproteobacteria</taxon>
        <taxon>Cellvibrionales</taxon>
        <taxon>Halieaceae</taxon>
        <taxon>Candidatus Litorirhabdus</taxon>
    </lineage>
</organism>
<evidence type="ECO:0000256" key="5">
    <source>
        <dbReference type="ARBA" id="ARBA00023002"/>
    </source>
</evidence>
<dbReference type="EMBL" id="SHNN01000002">
    <property type="protein sequence ID" value="MCX2981523.1"/>
    <property type="molecule type" value="Genomic_DNA"/>
</dbReference>
<name>A0ABT3TGT3_9GAMM</name>
<gene>
    <name evidence="8" type="ORF">EYC98_11690</name>
</gene>
<feature type="domain" description="Acyl-CoA dehydrogenase/oxidase N-terminal" evidence="7">
    <location>
        <begin position="11"/>
        <end position="125"/>
    </location>
</feature>